<evidence type="ECO:0000256" key="1">
    <source>
        <dbReference type="SAM" id="SignalP"/>
    </source>
</evidence>
<dbReference type="EMBL" id="KX687871">
    <property type="protein sequence ID" value="ARF06737.1"/>
    <property type="molecule type" value="mRNA"/>
</dbReference>
<sequence length="132" mass="14300">MNSLIFLAVLCSTAYVAFAQNTPIRPPFLPGPPAAGAPRLPSKGVAGLARTSHKSLLNNPYLMMMGDKYFEVAALDMLMDPSTQVSPIQRMVIAKNADLNPIDMMFADRFRGAQSAGMGMRSLYVPAMLSMM</sequence>
<evidence type="ECO:0000313" key="2">
    <source>
        <dbReference type="EMBL" id="ARF06737.1"/>
    </source>
</evidence>
<accession>A0A2H4H0M8</accession>
<proteinExistence type="evidence at transcript level"/>
<feature type="signal peptide" evidence="1">
    <location>
        <begin position="1"/>
        <end position="19"/>
    </location>
</feature>
<dbReference type="AlphaFoldDB" id="A0A2H4H0M8"/>
<protein>
    <submittedName>
        <fullName evidence="2">ML1A2</fullName>
    </submittedName>
</protein>
<feature type="chain" id="PRO_5014135651" evidence="1">
    <location>
        <begin position="20"/>
        <end position="132"/>
    </location>
</feature>
<organism evidence="2">
    <name type="scientific">Haliotis laevigata</name>
    <name type="common">Smooth Australian abalone</name>
    <dbReference type="NCBI Taxonomy" id="36097"/>
    <lineage>
        <taxon>Eukaryota</taxon>
        <taxon>Metazoa</taxon>
        <taxon>Spiralia</taxon>
        <taxon>Lophotrochozoa</taxon>
        <taxon>Mollusca</taxon>
        <taxon>Gastropoda</taxon>
        <taxon>Vetigastropoda</taxon>
        <taxon>Lepetellida</taxon>
        <taxon>Haliotoidea</taxon>
        <taxon>Haliotidae</taxon>
        <taxon>Haliotis</taxon>
    </lineage>
</organism>
<reference evidence="2" key="1">
    <citation type="submission" date="2016-08" db="EMBL/GenBank/DDBJ databases">
        <title>Differences in protein architecture and gene expression underlie variation in the material properties of abalone shells.</title>
        <authorList>
            <person name="Jackson D.J."/>
            <person name="Reim L."/>
            <person name="Randow C."/>
            <person name="Cerveau N."/>
            <person name="Degnan B.M."/>
            <person name="Fleck C."/>
        </authorList>
    </citation>
    <scope>NUCLEOTIDE SEQUENCE</scope>
</reference>
<name>A0A2H4H0M8_HALLA</name>
<keyword evidence="1" id="KW-0732">Signal</keyword>